<dbReference type="EMBL" id="FOOQ01000013">
    <property type="protein sequence ID" value="SFH07377.1"/>
    <property type="molecule type" value="Genomic_DNA"/>
</dbReference>
<name>A0A1I2X2Y9_9EURY</name>
<gene>
    <name evidence="2" type="ORF">SAMN04488063_0092</name>
</gene>
<evidence type="ECO:0000313" key="3">
    <source>
        <dbReference type="Proteomes" id="UP000198876"/>
    </source>
</evidence>
<dbReference type="Proteomes" id="UP000198876">
    <property type="component" value="Unassembled WGS sequence"/>
</dbReference>
<accession>A0A1I2X2Y9</accession>
<sequence>MGRTERFLAGNSSYSSWVTLRVGRVDSALQTGHVLVSITTEPAAGNGFYIGSKEVRVTRNGGETQTFTVSPGRSEAAGAMVPVSPGDSIRVELDHADETHSVSASIPGAPSTMSTGSSSSTSTSTGNPVAEFVAQLTAMVDDLFAVLGRLG</sequence>
<evidence type="ECO:0000313" key="2">
    <source>
        <dbReference type="EMBL" id="SFH07377.1"/>
    </source>
</evidence>
<dbReference type="STRING" id="553467.SAMN04488063_0092"/>
<keyword evidence="3" id="KW-1185">Reference proteome</keyword>
<evidence type="ECO:0000256" key="1">
    <source>
        <dbReference type="SAM" id="MobiDB-lite"/>
    </source>
</evidence>
<organism evidence="2 3">
    <name type="scientific">Halopelagius inordinatus</name>
    <dbReference type="NCBI Taxonomy" id="553467"/>
    <lineage>
        <taxon>Archaea</taxon>
        <taxon>Methanobacteriati</taxon>
        <taxon>Methanobacteriota</taxon>
        <taxon>Stenosarchaea group</taxon>
        <taxon>Halobacteria</taxon>
        <taxon>Halobacteriales</taxon>
        <taxon>Haloferacaceae</taxon>
    </lineage>
</organism>
<reference evidence="3" key="1">
    <citation type="submission" date="2016-10" db="EMBL/GenBank/DDBJ databases">
        <authorList>
            <person name="Varghese N."/>
            <person name="Submissions S."/>
        </authorList>
    </citation>
    <scope>NUCLEOTIDE SEQUENCE [LARGE SCALE GENOMIC DNA]</scope>
    <source>
        <strain evidence="3">CGMCC 1.7739</strain>
    </source>
</reference>
<feature type="region of interest" description="Disordered" evidence="1">
    <location>
        <begin position="97"/>
        <end position="126"/>
    </location>
</feature>
<dbReference type="AlphaFoldDB" id="A0A1I2X2Y9"/>
<protein>
    <submittedName>
        <fullName evidence="2">Uncharacterized protein</fullName>
    </submittedName>
</protein>
<proteinExistence type="predicted"/>
<dbReference type="RefSeq" id="WP_092894100.1">
    <property type="nucleotide sequence ID" value="NZ_FOOQ01000013.1"/>
</dbReference>
<feature type="compositionally biased region" description="Low complexity" evidence="1">
    <location>
        <begin position="111"/>
        <end position="126"/>
    </location>
</feature>